<dbReference type="SUPFAM" id="SSF55073">
    <property type="entry name" value="Nucleotide cyclase"/>
    <property type="match status" value="1"/>
</dbReference>
<evidence type="ECO:0000256" key="2">
    <source>
        <dbReference type="ARBA" id="ARBA00034247"/>
    </source>
</evidence>
<feature type="transmembrane region" description="Helical" evidence="3">
    <location>
        <begin position="126"/>
        <end position="144"/>
    </location>
</feature>
<dbReference type="OrthoDB" id="1634656at2"/>
<evidence type="ECO:0000313" key="6">
    <source>
        <dbReference type="Proteomes" id="UP000324974"/>
    </source>
</evidence>
<feature type="transmembrane region" description="Helical" evidence="3">
    <location>
        <begin position="62"/>
        <end position="83"/>
    </location>
</feature>
<evidence type="ECO:0000256" key="1">
    <source>
        <dbReference type="ARBA" id="ARBA00012528"/>
    </source>
</evidence>
<dbReference type="CDD" id="cd01949">
    <property type="entry name" value="GGDEF"/>
    <property type="match status" value="1"/>
</dbReference>
<dbReference type="InterPro" id="IPR029787">
    <property type="entry name" value="Nucleotide_cyclase"/>
</dbReference>
<dbReference type="PANTHER" id="PTHR45138">
    <property type="entry name" value="REGULATORY COMPONENTS OF SENSORY TRANSDUCTION SYSTEM"/>
    <property type="match status" value="1"/>
</dbReference>
<dbReference type="SMART" id="SM00267">
    <property type="entry name" value="GGDEF"/>
    <property type="match status" value="1"/>
</dbReference>
<dbReference type="NCBIfam" id="TIGR00254">
    <property type="entry name" value="GGDEF"/>
    <property type="match status" value="1"/>
</dbReference>
<evidence type="ECO:0000313" key="5">
    <source>
        <dbReference type="EMBL" id="QEL18052.1"/>
    </source>
</evidence>
<evidence type="ECO:0000256" key="3">
    <source>
        <dbReference type="SAM" id="Phobius"/>
    </source>
</evidence>
<comment type="catalytic activity">
    <reaction evidence="2">
        <text>2 GTP = 3',3'-c-di-GMP + 2 diphosphate</text>
        <dbReference type="Rhea" id="RHEA:24898"/>
        <dbReference type="ChEBI" id="CHEBI:33019"/>
        <dbReference type="ChEBI" id="CHEBI:37565"/>
        <dbReference type="ChEBI" id="CHEBI:58805"/>
        <dbReference type="EC" id="2.7.7.65"/>
    </reaction>
</comment>
<proteinExistence type="predicted"/>
<dbReference type="Pfam" id="PF00990">
    <property type="entry name" value="GGDEF"/>
    <property type="match status" value="1"/>
</dbReference>
<dbReference type="InterPro" id="IPR043128">
    <property type="entry name" value="Rev_trsase/Diguanyl_cyclase"/>
</dbReference>
<dbReference type="AlphaFoldDB" id="A0A5C1AK34"/>
<protein>
    <recommendedName>
        <fullName evidence="1">diguanylate cyclase</fullName>
        <ecNumber evidence="1">2.7.7.65</ecNumber>
    </recommendedName>
</protein>
<dbReference type="Gene3D" id="3.30.70.270">
    <property type="match status" value="1"/>
</dbReference>
<name>A0A5C1AK34_9BACT</name>
<dbReference type="Proteomes" id="UP000324974">
    <property type="component" value="Chromosome"/>
</dbReference>
<dbReference type="InterPro" id="IPR000160">
    <property type="entry name" value="GGDEF_dom"/>
</dbReference>
<feature type="transmembrane region" description="Helical" evidence="3">
    <location>
        <begin position="6"/>
        <end position="25"/>
    </location>
</feature>
<keyword evidence="6" id="KW-1185">Reference proteome</keyword>
<dbReference type="PROSITE" id="PS50887">
    <property type="entry name" value="GGDEF"/>
    <property type="match status" value="1"/>
</dbReference>
<keyword evidence="3" id="KW-0812">Transmembrane</keyword>
<sequence length="400" mass="44418">MGFVLGAIAVQTIGTGLVAFFLWQLGRAMQVRFLTSWAASSVAFVLALACLSFTFQTDTSSWYNRGCFMAYCLGSYVTVFLLWSGLREYTVGMAFDFHDLWRLAPFFMFGVVAPWVVPSFRYAVPYHFFGMAMLFAAAHSATHFRTPPPRPSLGMPIVRVGLWAVVGLMTLHGLILFRTRDAGDVELQVHWLAVIFDSLAELLMVLGLVILACERIRDQMHANNQMLAEAQAELEKVARTDGLTGLLNRRAYEEWVAGRGHESGAGCLAVIDLNDLKQLNDNYLHAAGDAALKLVSRALVGKFRVTDPIFRIGGDEFIVVMPGGHAEEMESRLSAIDSELLSQRLPGLPQPYNLVVAWGTATFADGDDTKTAYQKADSAMYAQKHRRKLYPRYPDRNGSN</sequence>
<dbReference type="GO" id="GO:0052621">
    <property type="term" value="F:diguanylate cyclase activity"/>
    <property type="evidence" value="ECO:0007669"/>
    <property type="project" value="UniProtKB-EC"/>
</dbReference>
<organism evidence="5 6">
    <name type="scientific">Limnoglobus roseus</name>
    <dbReference type="NCBI Taxonomy" id="2598579"/>
    <lineage>
        <taxon>Bacteria</taxon>
        <taxon>Pseudomonadati</taxon>
        <taxon>Planctomycetota</taxon>
        <taxon>Planctomycetia</taxon>
        <taxon>Gemmatales</taxon>
        <taxon>Gemmataceae</taxon>
        <taxon>Limnoglobus</taxon>
    </lineage>
</organism>
<reference evidence="6" key="1">
    <citation type="submission" date="2019-08" db="EMBL/GenBank/DDBJ databases">
        <title>Limnoglobus roseus gen. nov., sp. nov., a novel freshwater planctomycete with a giant genome from the family Gemmataceae.</title>
        <authorList>
            <person name="Kulichevskaya I.S."/>
            <person name="Naumoff D.G."/>
            <person name="Miroshnikov K."/>
            <person name="Ivanova A."/>
            <person name="Philippov D.A."/>
            <person name="Hakobyan A."/>
            <person name="Rijpstra I.C."/>
            <person name="Sinninghe Damste J.S."/>
            <person name="Liesack W."/>
            <person name="Dedysh S.N."/>
        </authorList>
    </citation>
    <scope>NUCLEOTIDE SEQUENCE [LARGE SCALE GENOMIC DNA]</scope>
    <source>
        <strain evidence="6">PX52</strain>
    </source>
</reference>
<feature type="transmembrane region" description="Helical" evidence="3">
    <location>
        <begin position="156"/>
        <end position="177"/>
    </location>
</feature>
<dbReference type="EC" id="2.7.7.65" evidence="1"/>
<feature type="transmembrane region" description="Helical" evidence="3">
    <location>
        <begin position="103"/>
        <end position="120"/>
    </location>
</feature>
<gene>
    <name evidence="5" type="ORF">PX52LOC_05066</name>
</gene>
<feature type="transmembrane region" description="Helical" evidence="3">
    <location>
        <begin position="37"/>
        <end position="56"/>
    </location>
</feature>
<feature type="transmembrane region" description="Helical" evidence="3">
    <location>
        <begin position="189"/>
        <end position="213"/>
    </location>
</feature>
<evidence type="ECO:0000259" key="4">
    <source>
        <dbReference type="PROSITE" id="PS50887"/>
    </source>
</evidence>
<keyword evidence="3" id="KW-0472">Membrane</keyword>
<dbReference type="KEGG" id="lrs:PX52LOC_05066"/>
<feature type="domain" description="GGDEF" evidence="4">
    <location>
        <begin position="264"/>
        <end position="400"/>
    </location>
</feature>
<dbReference type="PANTHER" id="PTHR45138:SF9">
    <property type="entry name" value="DIGUANYLATE CYCLASE DGCM-RELATED"/>
    <property type="match status" value="1"/>
</dbReference>
<keyword evidence="3" id="KW-1133">Transmembrane helix</keyword>
<dbReference type="InterPro" id="IPR050469">
    <property type="entry name" value="Diguanylate_Cyclase"/>
</dbReference>
<accession>A0A5C1AK34</accession>
<dbReference type="EMBL" id="CP042425">
    <property type="protein sequence ID" value="QEL18052.1"/>
    <property type="molecule type" value="Genomic_DNA"/>
</dbReference>